<evidence type="ECO:0000313" key="6">
    <source>
        <dbReference type="Proteomes" id="UP000076983"/>
    </source>
</evidence>
<dbReference type="Pfam" id="PF01588">
    <property type="entry name" value="tRNA_bind"/>
    <property type="match status" value="1"/>
</dbReference>
<reference evidence="5 6" key="1">
    <citation type="submission" date="2016-03" db="EMBL/GenBank/DDBJ databases">
        <title>Genome sequence of Mycoplasma gallinarum strain Mgn_IPT.</title>
        <authorList>
            <person name="Yacoub E."/>
            <person name="Sirand-Pugnet P."/>
            <person name="Barre A."/>
            <person name="Maurier F."/>
            <person name="Blanchard A."/>
            <person name="Ben Abdelmoumen B.M."/>
        </authorList>
    </citation>
    <scope>NUCLEOTIDE SEQUENCE [LARGE SCALE GENOMIC DNA]</scope>
    <source>
        <strain evidence="5 6">Mgn_IPT</strain>
    </source>
</reference>
<keyword evidence="5" id="KW-0436">Ligase</keyword>
<keyword evidence="5" id="KW-0030">Aminoacyl-tRNA synthetase</keyword>
<sequence>MIYFDLREKFNDTYIIYVDSSIKPINKLAQNNFVIWFDNEKQIKCFNYFGKLNFNNNYGLVDALTEAKLKEELLAIDPEFKFNNVLNFALGKIEKRSQHPKSEKLAILQVDFGNFKKQIITNTTYTIEDKYFPFILNGSINSQGLEITEGEIMNEKSQGMLASLKSFGFRIATDEENQNFFDYLNKNYQKYFGLEILDKVQTTYK</sequence>
<dbReference type="STRING" id="29557.MGALLINA_02550"/>
<dbReference type="GO" id="GO:0000049">
    <property type="term" value="F:tRNA binding"/>
    <property type="evidence" value="ECO:0007669"/>
    <property type="project" value="UniProtKB-UniRule"/>
</dbReference>
<dbReference type="EMBL" id="LVLH01000028">
    <property type="protein sequence ID" value="OAB48927.1"/>
    <property type="molecule type" value="Genomic_DNA"/>
</dbReference>
<dbReference type="NCBIfam" id="NF045867">
    <property type="entry name" value="PheT_Nterm_rel"/>
    <property type="match status" value="1"/>
</dbReference>
<evidence type="ECO:0000259" key="4">
    <source>
        <dbReference type="PROSITE" id="PS50886"/>
    </source>
</evidence>
<organism evidence="5 6">
    <name type="scientific">Mycoplasmopsis gallinarum</name>
    <dbReference type="NCBI Taxonomy" id="29557"/>
    <lineage>
        <taxon>Bacteria</taxon>
        <taxon>Bacillati</taxon>
        <taxon>Mycoplasmatota</taxon>
        <taxon>Mycoplasmoidales</taxon>
        <taxon>Metamycoplasmataceae</taxon>
        <taxon>Mycoplasmopsis</taxon>
    </lineage>
</organism>
<evidence type="ECO:0000256" key="3">
    <source>
        <dbReference type="PROSITE-ProRule" id="PRU00209"/>
    </source>
</evidence>
<dbReference type="Proteomes" id="UP000076983">
    <property type="component" value="Unassembled WGS sequence"/>
</dbReference>
<dbReference type="PATRIC" id="fig|29557.3.peg.240"/>
<name>A0A168RFD7_9BACT</name>
<dbReference type="AlphaFoldDB" id="A0A168RFD7"/>
<keyword evidence="6" id="KW-1185">Reference proteome</keyword>
<comment type="caution">
    <text evidence="5">The sequence shown here is derived from an EMBL/GenBank/DDBJ whole genome shotgun (WGS) entry which is preliminary data.</text>
</comment>
<evidence type="ECO:0000256" key="2">
    <source>
        <dbReference type="ARBA" id="ARBA00022884"/>
    </source>
</evidence>
<dbReference type="SUPFAM" id="SSF50249">
    <property type="entry name" value="Nucleic acid-binding proteins"/>
    <property type="match status" value="1"/>
</dbReference>
<gene>
    <name evidence="5" type="ORF">MGALLINA_02550</name>
</gene>
<dbReference type="InterPro" id="IPR002547">
    <property type="entry name" value="tRNA-bd_dom"/>
</dbReference>
<feature type="domain" description="TRNA-binding" evidence="4">
    <location>
        <begin position="82"/>
        <end position="197"/>
    </location>
</feature>
<accession>A0A168RFD7</accession>
<dbReference type="GO" id="GO:0004812">
    <property type="term" value="F:aminoacyl-tRNA ligase activity"/>
    <property type="evidence" value="ECO:0007669"/>
    <property type="project" value="UniProtKB-KW"/>
</dbReference>
<evidence type="ECO:0000313" key="5">
    <source>
        <dbReference type="EMBL" id="OAB48927.1"/>
    </source>
</evidence>
<dbReference type="OrthoDB" id="398650at2"/>
<evidence type="ECO:0000256" key="1">
    <source>
        <dbReference type="ARBA" id="ARBA00022555"/>
    </source>
</evidence>
<keyword evidence="2 3" id="KW-0694">RNA-binding</keyword>
<proteinExistence type="predicted"/>
<dbReference type="RefSeq" id="WP_063626055.1">
    <property type="nucleotide sequence ID" value="NZ_LVLH01000028.1"/>
</dbReference>
<dbReference type="PROSITE" id="PS50886">
    <property type="entry name" value="TRBD"/>
    <property type="match status" value="1"/>
</dbReference>
<protein>
    <submittedName>
        <fullName evidence="5">Phenylalanyl-tRNA synthetase domain protein</fullName>
    </submittedName>
</protein>
<dbReference type="Gene3D" id="2.40.50.140">
    <property type="entry name" value="Nucleic acid-binding proteins"/>
    <property type="match status" value="1"/>
</dbReference>
<dbReference type="InterPro" id="IPR012340">
    <property type="entry name" value="NA-bd_OB-fold"/>
</dbReference>
<keyword evidence="1 3" id="KW-0820">tRNA-binding</keyword>